<keyword evidence="3" id="KW-1185">Reference proteome</keyword>
<feature type="signal peptide" evidence="1">
    <location>
        <begin position="1"/>
        <end position="18"/>
    </location>
</feature>
<organism evidence="2 3">
    <name type="scientific">Phytophthora aleatoria</name>
    <dbReference type="NCBI Taxonomy" id="2496075"/>
    <lineage>
        <taxon>Eukaryota</taxon>
        <taxon>Sar</taxon>
        <taxon>Stramenopiles</taxon>
        <taxon>Oomycota</taxon>
        <taxon>Peronosporomycetes</taxon>
        <taxon>Peronosporales</taxon>
        <taxon>Peronosporaceae</taxon>
        <taxon>Phytophthora</taxon>
    </lineage>
</organism>
<name>A0A8J5II74_9STRA</name>
<accession>A0A8J5II74</accession>
<dbReference type="EMBL" id="JAENGY010000436">
    <property type="protein sequence ID" value="KAG6962988.1"/>
    <property type="molecule type" value="Genomic_DNA"/>
</dbReference>
<feature type="chain" id="PRO_5035193208" description="Secreted protein" evidence="1">
    <location>
        <begin position="19"/>
        <end position="53"/>
    </location>
</feature>
<dbReference type="AlphaFoldDB" id="A0A8J5II74"/>
<evidence type="ECO:0000313" key="2">
    <source>
        <dbReference type="EMBL" id="KAG6962988.1"/>
    </source>
</evidence>
<reference evidence="2" key="1">
    <citation type="submission" date="2021-01" db="EMBL/GenBank/DDBJ databases">
        <title>Phytophthora aleatoria, a newly-described species from Pinus radiata is distinct from Phytophthora cactorum isolates based on comparative genomics.</title>
        <authorList>
            <person name="Mcdougal R."/>
            <person name="Panda P."/>
            <person name="Williams N."/>
            <person name="Studholme D.J."/>
        </authorList>
    </citation>
    <scope>NUCLEOTIDE SEQUENCE</scope>
    <source>
        <strain evidence="2">NZFS 4037</strain>
    </source>
</reference>
<keyword evidence="1" id="KW-0732">Signal</keyword>
<sequence>MPFSSLFFWSLATKFLKTVEVASRSVWVSNAKRSRGRQKAFAYRTRFGQTSLF</sequence>
<comment type="caution">
    <text evidence="2">The sequence shown here is derived from an EMBL/GenBank/DDBJ whole genome shotgun (WGS) entry which is preliminary data.</text>
</comment>
<dbReference type="Proteomes" id="UP000709295">
    <property type="component" value="Unassembled WGS sequence"/>
</dbReference>
<proteinExistence type="predicted"/>
<evidence type="ECO:0000313" key="3">
    <source>
        <dbReference type="Proteomes" id="UP000709295"/>
    </source>
</evidence>
<evidence type="ECO:0000256" key="1">
    <source>
        <dbReference type="SAM" id="SignalP"/>
    </source>
</evidence>
<protein>
    <recommendedName>
        <fullName evidence="4">Secreted protein</fullName>
    </recommendedName>
</protein>
<evidence type="ECO:0008006" key="4">
    <source>
        <dbReference type="Google" id="ProtNLM"/>
    </source>
</evidence>
<gene>
    <name evidence="2" type="ORF">JG688_00008361</name>
</gene>